<evidence type="ECO:0000313" key="2">
    <source>
        <dbReference type="EMBL" id="SZE99289.1"/>
    </source>
</evidence>
<keyword evidence="1" id="KW-0732">Signal</keyword>
<dbReference type="AlphaFoldDB" id="A0A383UG89"/>
<feature type="chain" id="PRO_5016690062" evidence="1">
    <location>
        <begin position="22"/>
        <end position="107"/>
    </location>
</feature>
<dbReference type="VEuPathDB" id="FungiDB:BLGHR1_10040"/>
<organism evidence="2 3">
    <name type="scientific">Blumeria hordei</name>
    <name type="common">Barley powdery mildew</name>
    <name type="synonym">Blumeria graminis f. sp. hordei</name>
    <dbReference type="NCBI Taxonomy" id="2867405"/>
    <lineage>
        <taxon>Eukaryota</taxon>
        <taxon>Fungi</taxon>
        <taxon>Dikarya</taxon>
        <taxon>Ascomycota</taxon>
        <taxon>Pezizomycotina</taxon>
        <taxon>Leotiomycetes</taxon>
        <taxon>Erysiphales</taxon>
        <taxon>Erysiphaceae</taxon>
        <taxon>Blumeria</taxon>
    </lineage>
</organism>
<protein>
    <submittedName>
        <fullName evidence="2">Uncharacterized protein</fullName>
    </submittedName>
</protein>
<gene>
    <name evidence="2" type="ORF">BLGHR1_10040</name>
</gene>
<dbReference type="EMBL" id="UNSH01000001">
    <property type="protein sequence ID" value="SZE99289.1"/>
    <property type="molecule type" value="Genomic_DNA"/>
</dbReference>
<sequence>MKITLLPFIIVFSSIWAPAFASYYDCNGSHISISKVHQAIHNYGNFQQNHGYLLNSFRLQHTNTATIDHIDPRHQAYTFLVDFDQGGGIKRVYSALGREIDECKYMY</sequence>
<evidence type="ECO:0000313" key="3">
    <source>
        <dbReference type="Proteomes" id="UP000275772"/>
    </source>
</evidence>
<accession>A0A383UG89</accession>
<evidence type="ECO:0000256" key="1">
    <source>
        <dbReference type="SAM" id="SignalP"/>
    </source>
</evidence>
<feature type="signal peptide" evidence="1">
    <location>
        <begin position="1"/>
        <end position="21"/>
    </location>
</feature>
<name>A0A383UG89_BLUHO</name>
<proteinExistence type="predicted"/>
<reference evidence="2 3" key="1">
    <citation type="submission" date="2017-11" db="EMBL/GenBank/DDBJ databases">
        <authorList>
            <person name="Kracher B."/>
        </authorList>
    </citation>
    <scope>NUCLEOTIDE SEQUENCE [LARGE SCALE GENOMIC DNA]</scope>
    <source>
        <strain evidence="2 3">RACE1</strain>
    </source>
</reference>
<dbReference type="Proteomes" id="UP000275772">
    <property type="component" value="Unassembled WGS sequence"/>
</dbReference>